<evidence type="ECO:0000259" key="1">
    <source>
        <dbReference type="PROSITE" id="PS00716"/>
    </source>
</evidence>
<dbReference type="SUPFAM" id="SSF47789">
    <property type="entry name" value="C-terminal domain of RNA polymerase alpha subunit"/>
    <property type="match status" value="3"/>
</dbReference>
<dbReference type="InterPro" id="IPR000943">
    <property type="entry name" value="RNA_pol_sigma70"/>
</dbReference>
<feature type="domain" description="RNA polymerase sigma-70" evidence="1">
    <location>
        <begin position="388"/>
        <end position="414"/>
    </location>
</feature>
<dbReference type="InterPro" id="IPR007630">
    <property type="entry name" value="RNA_pol_sigma70_r4"/>
</dbReference>
<dbReference type="Proteomes" id="UP000003643">
    <property type="component" value="Unassembled WGS sequence"/>
</dbReference>
<dbReference type="InterPro" id="IPR013324">
    <property type="entry name" value="RNA_pol_sigma_r3/r4-like"/>
</dbReference>
<accession>D5RF07</accession>
<evidence type="ECO:0000313" key="2">
    <source>
        <dbReference type="EMBL" id="EFG94626.1"/>
    </source>
</evidence>
<dbReference type="GO" id="GO:0006352">
    <property type="term" value="P:DNA-templated transcription initiation"/>
    <property type="evidence" value="ECO:0007669"/>
    <property type="project" value="InterPro"/>
</dbReference>
<name>D5RF07_FUSN2</name>
<comment type="caution">
    <text evidence="2">The sequence shown here is derived from an EMBL/GenBank/DDBJ whole genome shotgun (WGS) entry which is preliminary data.</text>
</comment>
<dbReference type="GO" id="GO:0003677">
    <property type="term" value="F:DNA binding"/>
    <property type="evidence" value="ECO:0007669"/>
    <property type="project" value="InterPro"/>
</dbReference>
<dbReference type="Gene3D" id="1.10.10.10">
    <property type="entry name" value="Winged helix-like DNA-binding domain superfamily/Winged helix DNA-binding domain"/>
    <property type="match status" value="1"/>
</dbReference>
<dbReference type="InterPro" id="IPR011260">
    <property type="entry name" value="RNAP_asu_C"/>
</dbReference>
<dbReference type="GO" id="GO:0003899">
    <property type="term" value="F:DNA-directed RNA polymerase activity"/>
    <property type="evidence" value="ECO:0007669"/>
    <property type="project" value="InterPro"/>
</dbReference>
<gene>
    <name evidence="2" type="ORF">HMPREF0397_1792</name>
</gene>
<dbReference type="EMBL" id="ADVK01000051">
    <property type="protein sequence ID" value="EFG94626.1"/>
    <property type="molecule type" value="Genomic_DNA"/>
</dbReference>
<organism evidence="2 3">
    <name type="scientific">Fusobacterium nucleatum subsp. nucleatum (strain ATCC 23726 / VPI 4351)</name>
    <dbReference type="NCBI Taxonomy" id="525283"/>
    <lineage>
        <taxon>Bacteria</taxon>
        <taxon>Fusobacteriati</taxon>
        <taxon>Fusobacteriota</taxon>
        <taxon>Fusobacteriia</taxon>
        <taxon>Fusobacteriales</taxon>
        <taxon>Fusobacteriaceae</taxon>
        <taxon>Fusobacterium</taxon>
    </lineage>
</organism>
<dbReference type="AlphaFoldDB" id="D5RF07"/>
<sequence length="979" mass="117902">MKKDTSIQILHLSKRSYNVLKKFNIITIQDLLTISKEDIKNFRGIGEKSIQEILSKIEILKDYNFDDIDISEVNVENLSKNKYFLNKYGIKYQDIFIEDLGISEKSIDFLKSLNIECYSELLTKTEKEFESIKYSEEIIQKEIKSIRKKPNIETAINLEKDIPIDFLGLSVRAKNCLKSANIEYYSQLISKTEEELMTIKHMGVTTLKELQRLKFLIFFYFGFPVVDTENKESKEEKISNESINFITKIAKILDCNTEKLILNISNCYFSLVPNRDSIKEIDYITKNILSLLWEDEYGKEKWIKYIIKEISKNIYGVKEDALWENISEFFKDKKLYKKTIEYLCETNIIKNLYDDRFIVIYKSIKEEVHNYLKESEAKIILSRISGKTLEEIGEALNVTRERIRQIETRGFKKLYLEKFREDFFLDIYLKYDVNREAFFSVLKEEETYNYLSLRYRDELNQVKDFRKPLQDILEDENIPVIIRRNFEKFIYKNYITFDKERILFSKASFTDYLIKHFANEELSYNEFKEIYYMFLNDLGYEEEESLKILDRGYENRIRDNMNVLWKSGRKFRYYNILGYDFKELLETLNLNQYENEEYSTLKFFRMYPDLMEIYDIHDEYELHNLLKKICTEDKYPQIKFNRMPSIEFGEADREQQVKELLSLLSPISKQDFVKEYEDFYGVDSKTFAANYLFCIEKYFCNGVYDIKFEEYDDIILTDVKEILFEELYTVQEIKEKFKRTFPDYKKELLNPIMLKKLGYKISGGYIIKNQYNSASDYFFQFLQKNEIIKLDNISSRIKNLPMFVLQLYKLKEEYEIIEFLPNCFINFSKLKNLGITKQYLKEYCLNVLDFVGRNKYFTLFSLKKEGLYHELDELGFEDYFYISILIEDRERISYKRIGKNKLMYSSNEGASFESFLEYIVYQQEKLYIEIYELNDLLKEKYNLQFNTYDLISSIKSTSMYYDPISKTVFADYEIYYEVI</sequence>
<dbReference type="Gene3D" id="1.10.150.20">
    <property type="entry name" value="5' to 3' exonuclease, C-terminal subdomain"/>
    <property type="match status" value="2"/>
</dbReference>
<dbReference type="Pfam" id="PF03118">
    <property type="entry name" value="RNA_pol_A_CTD"/>
    <property type="match status" value="2"/>
</dbReference>
<dbReference type="GO" id="GO:0003700">
    <property type="term" value="F:DNA-binding transcription factor activity"/>
    <property type="evidence" value="ECO:0007669"/>
    <property type="project" value="InterPro"/>
</dbReference>
<dbReference type="InterPro" id="IPR036388">
    <property type="entry name" value="WH-like_DNA-bd_sf"/>
</dbReference>
<evidence type="ECO:0000313" key="3">
    <source>
        <dbReference type="Proteomes" id="UP000003643"/>
    </source>
</evidence>
<reference evidence="2 3" key="1">
    <citation type="submission" date="2010-04" db="EMBL/GenBank/DDBJ databases">
        <authorList>
            <person name="Qin X."/>
            <person name="Bachman B."/>
            <person name="Battles P."/>
            <person name="Bell A."/>
            <person name="Bess C."/>
            <person name="Bickham C."/>
            <person name="Chaboub L."/>
            <person name="Chen D."/>
            <person name="Coyle M."/>
            <person name="Deiros D.R."/>
            <person name="Dinh H."/>
            <person name="Forbes L."/>
            <person name="Fowler G."/>
            <person name="Francisco L."/>
            <person name="Fu Q."/>
            <person name="Gubbala S."/>
            <person name="Hale W."/>
            <person name="Han Y."/>
            <person name="Hemphill L."/>
            <person name="Highlander S.K."/>
            <person name="Hirani K."/>
            <person name="Hogues M."/>
            <person name="Jackson L."/>
            <person name="Jakkamsetti A."/>
            <person name="Javaid M."/>
            <person name="Jiang H."/>
            <person name="Korchina V."/>
            <person name="Kovar C."/>
            <person name="Lara F."/>
            <person name="Lee S."/>
            <person name="Mata R."/>
            <person name="Mathew T."/>
            <person name="Moen C."/>
            <person name="Morales K."/>
            <person name="Munidasa M."/>
            <person name="Nazareth L."/>
            <person name="Ngo R."/>
            <person name="Nguyen L."/>
            <person name="Okwuonu G."/>
            <person name="Ongeri F."/>
            <person name="Patil S."/>
            <person name="Petrosino J."/>
            <person name="Pham C."/>
            <person name="Pham P."/>
            <person name="Pu L.-L."/>
            <person name="Puazo M."/>
            <person name="Raj R."/>
            <person name="Reid J."/>
            <person name="Rouhana J."/>
            <person name="Saada N."/>
            <person name="Shang Y."/>
            <person name="Simmons D."/>
            <person name="Thornton R."/>
            <person name="Warren J."/>
            <person name="Weissenberger G."/>
            <person name="Zhang J."/>
            <person name="Zhang L."/>
            <person name="Zhou C."/>
            <person name="Zhu D."/>
            <person name="Muzny D."/>
            <person name="Worley K."/>
            <person name="Gibbs R."/>
        </authorList>
    </citation>
    <scope>NUCLEOTIDE SEQUENCE [LARGE SCALE GENOMIC DNA]</scope>
    <source>
        <strain evidence="3">ATCC 23726 / VPI 4351</strain>
    </source>
</reference>
<dbReference type="CDD" id="cd06171">
    <property type="entry name" value="Sigma70_r4"/>
    <property type="match status" value="1"/>
</dbReference>
<dbReference type="SUPFAM" id="SSF88659">
    <property type="entry name" value="Sigma3 and sigma4 domains of RNA polymerase sigma factors"/>
    <property type="match status" value="1"/>
</dbReference>
<proteinExistence type="predicted"/>
<dbReference type="Pfam" id="PF04545">
    <property type="entry name" value="Sigma70_r4"/>
    <property type="match status" value="1"/>
</dbReference>
<dbReference type="RefSeq" id="WP_005903994.1">
    <property type="nucleotide sequence ID" value="NZ_ADVK01000051.1"/>
</dbReference>
<protein>
    <submittedName>
        <fullName evidence="2">Bacterial RNA polymerase, alpha chain domain protein</fullName>
    </submittedName>
</protein>
<dbReference type="PROSITE" id="PS00716">
    <property type="entry name" value="SIGMA70_2"/>
    <property type="match status" value="1"/>
</dbReference>